<name>A0A7J7MTV1_9MAGN</name>
<evidence type="ECO:0000256" key="1">
    <source>
        <dbReference type="ARBA" id="ARBA00022664"/>
    </source>
</evidence>
<feature type="region of interest" description="Disordered" evidence="2">
    <location>
        <begin position="44"/>
        <end position="73"/>
    </location>
</feature>
<evidence type="ECO:0000313" key="5">
    <source>
        <dbReference type="Proteomes" id="UP000541444"/>
    </source>
</evidence>
<dbReference type="PANTHER" id="PTHR12323:SF0">
    <property type="entry name" value="CALCIUM HOMEOSTASIS ENDOPLASMIC RETICULUM PROTEIN"/>
    <property type="match status" value="1"/>
</dbReference>
<reference evidence="4 5" key="1">
    <citation type="journal article" date="2020" name="IScience">
        <title>Genome Sequencing of the Endangered Kingdonia uniflora (Circaeasteraceae, Ranunculales) Reveals Potential Mechanisms of Evolutionary Specialization.</title>
        <authorList>
            <person name="Sun Y."/>
            <person name="Deng T."/>
            <person name="Zhang A."/>
            <person name="Moore M.J."/>
            <person name="Landis J.B."/>
            <person name="Lin N."/>
            <person name="Zhang H."/>
            <person name="Zhang X."/>
            <person name="Huang J."/>
            <person name="Zhang X."/>
            <person name="Sun H."/>
            <person name="Wang H."/>
        </authorList>
    </citation>
    <scope>NUCLEOTIDE SEQUENCE [LARGE SCALE GENOMIC DNA]</scope>
    <source>
        <strain evidence="4">TB1705</strain>
        <tissue evidence="4">Leaf</tissue>
    </source>
</reference>
<gene>
    <name evidence="4" type="ORF">GIB67_022431</name>
</gene>
<feature type="compositionally biased region" description="Basic and acidic residues" evidence="2">
    <location>
        <begin position="44"/>
        <end position="55"/>
    </location>
</feature>
<dbReference type="Gene3D" id="1.10.10.790">
    <property type="entry name" value="Surp module"/>
    <property type="match status" value="1"/>
</dbReference>
<evidence type="ECO:0000313" key="4">
    <source>
        <dbReference type="EMBL" id="KAF6158351.1"/>
    </source>
</evidence>
<accession>A0A7J7MTV1</accession>
<dbReference type="AlphaFoldDB" id="A0A7J7MTV1"/>
<dbReference type="GO" id="GO:0006397">
    <property type="term" value="P:mRNA processing"/>
    <property type="evidence" value="ECO:0007669"/>
    <property type="project" value="UniProtKB-KW"/>
</dbReference>
<comment type="caution">
    <text evidence="4">The sequence shown here is derived from an EMBL/GenBank/DDBJ whole genome shotgun (WGS) entry which is preliminary data.</text>
</comment>
<dbReference type="GO" id="GO:0003723">
    <property type="term" value="F:RNA binding"/>
    <property type="evidence" value="ECO:0007669"/>
    <property type="project" value="InterPro"/>
</dbReference>
<organism evidence="4 5">
    <name type="scientific">Kingdonia uniflora</name>
    <dbReference type="NCBI Taxonomy" id="39325"/>
    <lineage>
        <taxon>Eukaryota</taxon>
        <taxon>Viridiplantae</taxon>
        <taxon>Streptophyta</taxon>
        <taxon>Embryophyta</taxon>
        <taxon>Tracheophyta</taxon>
        <taxon>Spermatophyta</taxon>
        <taxon>Magnoliopsida</taxon>
        <taxon>Ranunculales</taxon>
        <taxon>Circaeasteraceae</taxon>
        <taxon>Kingdonia</taxon>
    </lineage>
</organism>
<dbReference type="InterPro" id="IPR035967">
    <property type="entry name" value="SWAP/Surp_sf"/>
</dbReference>
<dbReference type="EMBL" id="JACGCM010001226">
    <property type="protein sequence ID" value="KAF6158351.1"/>
    <property type="molecule type" value="Genomic_DNA"/>
</dbReference>
<dbReference type="SMART" id="SM00648">
    <property type="entry name" value="SWAP"/>
    <property type="match status" value="1"/>
</dbReference>
<proteinExistence type="predicted"/>
<keyword evidence="1" id="KW-0507">mRNA processing</keyword>
<feature type="domain" description="SURP motif" evidence="3">
    <location>
        <begin position="228"/>
        <end position="270"/>
    </location>
</feature>
<dbReference type="OrthoDB" id="21470at2759"/>
<dbReference type="SUPFAM" id="SSF109905">
    <property type="entry name" value="Surp module (SWAP domain)"/>
    <property type="match status" value="1"/>
</dbReference>
<dbReference type="InterPro" id="IPR000061">
    <property type="entry name" value="Surp"/>
</dbReference>
<dbReference type="GO" id="GO:0048471">
    <property type="term" value="C:perinuclear region of cytoplasm"/>
    <property type="evidence" value="ECO:0007669"/>
    <property type="project" value="TreeGrafter"/>
</dbReference>
<dbReference type="Pfam" id="PF01805">
    <property type="entry name" value="Surp"/>
    <property type="match status" value="1"/>
</dbReference>
<feature type="compositionally biased region" description="Acidic residues" evidence="2">
    <location>
        <begin position="56"/>
        <end position="73"/>
    </location>
</feature>
<protein>
    <recommendedName>
        <fullName evidence="3">SURP motif domain-containing protein</fullName>
    </recommendedName>
</protein>
<dbReference type="GO" id="GO:0006874">
    <property type="term" value="P:intracellular calcium ion homeostasis"/>
    <property type="evidence" value="ECO:0007669"/>
    <property type="project" value="TreeGrafter"/>
</dbReference>
<evidence type="ECO:0000259" key="3">
    <source>
        <dbReference type="PROSITE" id="PS50128"/>
    </source>
</evidence>
<dbReference type="PANTHER" id="PTHR12323">
    <property type="entry name" value="SR-RELATED CTD ASSOCIATED FACTOR 6"/>
    <property type="match status" value="1"/>
</dbReference>
<sequence length="453" mass="51261">MSKVKLVVDLETSLSDRESIPDTEDPDPINVDLSKVKLVVDLKTSFSDRESRPDTEDPDVGFEDEDDGETEEEVNEEIVRAPIVKKVEVPVRVQDNLPILWRMDRQAHEYAAMAFAQQQQQAANIQQHQQFGFHPQNRQFPQQVHGTPFLTPHPALQQFPFHRHLQRQHQIHPHPQHLLHLQQQQQQQSTPRFLPHLAPQLVTSPFHNPFESSPTPAVPPLDPELHKVIDKLVEYIAKNGPEFEAMIRDKQQDNPAYSFLFGSEGHSYYLSKLWITTRPSNAPFNPSMMNPSPLSAAGSVAILGAPQLHQPPFPPFYDQQQSQTSQPFMGHGRPDYDPPTNSFKGLSGPLPSDVAVELSSVLNNLTGTKESIKSAKRNEYDYTWGAVFINLMVGDPFLLQTCENIDSLALILQRRANLHDLDNEGLAFKTVLGAVLSRIYHNPHNKEANQSRL</sequence>
<dbReference type="Proteomes" id="UP000541444">
    <property type="component" value="Unassembled WGS sequence"/>
</dbReference>
<evidence type="ECO:0000256" key="2">
    <source>
        <dbReference type="SAM" id="MobiDB-lite"/>
    </source>
</evidence>
<dbReference type="PROSITE" id="PS50128">
    <property type="entry name" value="SURP"/>
    <property type="match status" value="1"/>
</dbReference>
<keyword evidence="5" id="KW-1185">Reference proteome</keyword>